<evidence type="ECO:0000313" key="1">
    <source>
        <dbReference type="EMBL" id="PHJ25029.1"/>
    </source>
</evidence>
<comment type="caution">
    <text evidence="1">The sequence shown here is derived from an EMBL/GenBank/DDBJ whole genome shotgun (WGS) entry which is preliminary data.</text>
</comment>
<evidence type="ECO:0000313" key="2">
    <source>
        <dbReference type="Proteomes" id="UP000221165"/>
    </source>
</evidence>
<gene>
    <name evidence="1" type="ORF">CSUI_001122</name>
</gene>
<name>A0A2C6LBJ8_9APIC</name>
<dbReference type="PANTHER" id="PTHR46104:SF1">
    <property type="entry name" value="GENE 9195-RELATED"/>
    <property type="match status" value="1"/>
</dbReference>
<dbReference type="GeneID" id="94424539"/>
<sequence length="173" mass="18966">MPDTYCGIGTYCPRGSQAPLDCPANHYCGSTHLAEPTGQCAAGYICVARSSTPRPTLDVSGNACPEKMQGHRCPAGHYCPAGKDVPWKRLYLRRSTPEEGKFCTQQMHALTCLTDALYRVILIPKSSFLLDLSHESGEKLTAFPLCFSLDLFRPPVLGCMCRTCRTGYASHMI</sequence>
<dbReference type="RefSeq" id="XP_067926701.1">
    <property type="nucleotide sequence ID" value="XM_068061328.1"/>
</dbReference>
<accession>A0A2C6LBJ8</accession>
<protein>
    <submittedName>
        <fullName evidence="1">Gcc2 and gcc3 domain-containing protein</fullName>
    </submittedName>
</protein>
<keyword evidence="2" id="KW-1185">Reference proteome</keyword>
<dbReference type="VEuPathDB" id="ToxoDB:CSUI_001122"/>
<organism evidence="1 2">
    <name type="scientific">Cystoisospora suis</name>
    <dbReference type="NCBI Taxonomy" id="483139"/>
    <lineage>
        <taxon>Eukaryota</taxon>
        <taxon>Sar</taxon>
        <taxon>Alveolata</taxon>
        <taxon>Apicomplexa</taxon>
        <taxon>Conoidasida</taxon>
        <taxon>Coccidia</taxon>
        <taxon>Eucoccidiorida</taxon>
        <taxon>Eimeriorina</taxon>
        <taxon>Sarcocystidae</taxon>
        <taxon>Cystoisospora</taxon>
    </lineage>
</organism>
<dbReference type="OrthoDB" id="354094at2759"/>
<proteinExistence type="predicted"/>
<dbReference type="Proteomes" id="UP000221165">
    <property type="component" value="Unassembled WGS sequence"/>
</dbReference>
<dbReference type="PANTHER" id="PTHR46104">
    <property type="entry name" value="GENE 9195-RELATED-RELATED"/>
    <property type="match status" value="1"/>
</dbReference>
<reference evidence="1 2" key="1">
    <citation type="journal article" date="2017" name="Int. J. Parasitol.">
        <title>The genome of the protozoan parasite Cystoisospora suis and a reverse vaccinology approach to identify vaccine candidates.</title>
        <authorList>
            <person name="Palmieri N."/>
            <person name="Shrestha A."/>
            <person name="Ruttkowski B."/>
            <person name="Beck T."/>
            <person name="Vogl C."/>
            <person name="Tomley F."/>
            <person name="Blake D.P."/>
            <person name="Joachim A."/>
        </authorList>
    </citation>
    <scope>NUCLEOTIDE SEQUENCE [LARGE SCALE GENOMIC DNA]</scope>
    <source>
        <strain evidence="1 2">Wien I</strain>
    </source>
</reference>
<dbReference type="EMBL" id="MIGC01000441">
    <property type="protein sequence ID" value="PHJ25029.1"/>
    <property type="molecule type" value="Genomic_DNA"/>
</dbReference>
<dbReference type="AlphaFoldDB" id="A0A2C6LBJ8"/>